<reference evidence="8 9" key="1">
    <citation type="submission" date="2016-10" db="EMBL/GenBank/DDBJ databases">
        <authorList>
            <person name="de Groot N.N."/>
        </authorList>
    </citation>
    <scope>NUCLEOTIDE SEQUENCE [LARGE SCALE GENOMIC DNA]</scope>
    <source>
        <strain evidence="8 9">CGMCC 1.12097</strain>
    </source>
</reference>
<keyword evidence="3 6" id="KW-0479">Metal-binding</keyword>
<organism evidence="8 9">
    <name type="scientific">Mesorhizobium qingshengii</name>
    <dbReference type="NCBI Taxonomy" id="1165689"/>
    <lineage>
        <taxon>Bacteria</taxon>
        <taxon>Pseudomonadati</taxon>
        <taxon>Pseudomonadota</taxon>
        <taxon>Alphaproteobacteria</taxon>
        <taxon>Hyphomicrobiales</taxon>
        <taxon>Phyllobacteriaceae</taxon>
        <taxon>Mesorhizobium</taxon>
    </lineage>
</organism>
<evidence type="ECO:0000256" key="3">
    <source>
        <dbReference type="ARBA" id="ARBA00022723"/>
    </source>
</evidence>
<evidence type="ECO:0000313" key="8">
    <source>
        <dbReference type="EMBL" id="SDA86237.1"/>
    </source>
</evidence>
<dbReference type="GO" id="GO:0030973">
    <property type="term" value="F:molybdate ion binding"/>
    <property type="evidence" value="ECO:0007669"/>
    <property type="project" value="TreeGrafter"/>
</dbReference>
<dbReference type="PANTHER" id="PTHR30632">
    <property type="entry name" value="MOLYBDATE-BINDING PERIPLASMIC PROTEIN"/>
    <property type="match status" value="1"/>
</dbReference>
<evidence type="ECO:0000313" key="9">
    <source>
        <dbReference type="Proteomes" id="UP000198588"/>
    </source>
</evidence>
<dbReference type="STRING" id="1165689.SAMN02927914_03779"/>
<evidence type="ECO:0000256" key="5">
    <source>
        <dbReference type="ARBA" id="ARBA00062515"/>
    </source>
</evidence>
<feature type="signal peptide" evidence="7">
    <location>
        <begin position="1"/>
        <end position="30"/>
    </location>
</feature>
<dbReference type="Proteomes" id="UP000198588">
    <property type="component" value="Unassembled WGS sequence"/>
</dbReference>
<name>A0A1G5YVV5_9HYPH</name>
<feature type="binding site" evidence="6">
    <location>
        <position position="68"/>
    </location>
    <ligand>
        <name>molybdate</name>
        <dbReference type="ChEBI" id="CHEBI:36264"/>
    </ligand>
</feature>
<evidence type="ECO:0000256" key="7">
    <source>
        <dbReference type="SAM" id="SignalP"/>
    </source>
</evidence>
<dbReference type="Pfam" id="PF13531">
    <property type="entry name" value="SBP_bac_11"/>
    <property type="match status" value="1"/>
</dbReference>
<feature type="binding site" evidence="6">
    <location>
        <position position="198"/>
    </location>
    <ligand>
        <name>molybdate</name>
        <dbReference type="ChEBI" id="CHEBI:36264"/>
    </ligand>
</feature>
<dbReference type="InterPro" id="IPR005950">
    <property type="entry name" value="ModA"/>
</dbReference>
<dbReference type="SUPFAM" id="SSF53850">
    <property type="entry name" value="Periplasmic binding protein-like II"/>
    <property type="match status" value="1"/>
</dbReference>
<dbReference type="NCBIfam" id="NF007958">
    <property type="entry name" value="PRK10677.1"/>
    <property type="match status" value="1"/>
</dbReference>
<dbReference type="GO" id="GO:1901359">
    <property type="term" value="F:tungstate binding"/>
    <property type="evidence" value="ECO:0007669"/>
    <property type="project" value="UniProtKB-ARBA"/>
</dbReference>
<dbReference type="InterPro" id="IPR050682">
    <property type="entry name" value="ModA/WtpA"/>
</dbReference>
<keyword evidence="2 6" id="KW-0500">Molybdenum</keyword>
<evidence type="ECO:0000256" key="4">
    <source>
        <dbReference type="ARBA" id="ARBA00022729"/>
    </source>
</evidence>
<feature type="binding site" evidence="6">
    <location>
        <position position="180"/>
    </location>
    <ligand>
        <name>molybdate</name>
        <dbReference type="ChEBI" id="CHEBI:36264"/>
    </ligand>
</feature>
<evidence type="ECO:0000256" key="1">
    <source>
        <dbReference type="ARBA" id="ARBA00009175"/>
    </source>
</evidence>
<dbReference type="Gene3D" id="3.40.190.10">
    <property type="entry name" value="Periplasmic binding protein-like II"/>
    <property type="match status" value="2"/>
</dbReference>
<protein>
    <submittedName>
        <fullName evidence="8">Molybdate transport system substrate-binding protein</fullName>
    </submittedName>
</protein>
<comment type="similarity">
    <text evidence="1">Belongs to the bacterial solute-binding protein ModA family.</text>
</comment>
<dbReference type="PANTHER" id="PTHR30632:SF17">
    <property type="entry name" value="MOLYBDATE-BINDING PROTEIN MODA"/>
    <property type="match status" value="1"/>
</dbReference>
<dbReference type="RefSeq" id="WP_244529700.1">
    <property type="nucleotide sequence ID" value="NZ_FMXM01000011.1"/>
</dbReference>
<accession>A0A1G5YVV5</accession>
<evidence type="ECO:0000256" key="6">
    <source>
        <dbReference type="PIRSR" id="PIRSR004846-1"/>
    </source>
</evidence>
<dbReference type="EMBL" id="FMXM01000011">
    <property type="protein sequence ID" value="SDA86237.1"/>
    <property type="molecule type" value="Genomic_DNA"/>
</dbReference>
<feature type="chain" id="PRO_5011539937" evidence="7">
    <location>
        <begin position="31"/>
        <end position="265"/>
    </location>
</feature>
<dbReference type="PIRSF" id="PIRSF004846">
    <property type="entry name" value="ModA"/>
    <property type="match status" value="1"/>
</dbReference>
<feature type="binding site" evidence="6">
    <location>
        <position position="41"/>
    </location>
    <ligand>
        <name>molybdate</name>
        <dbReference type="ChEBI" id="CHEBI:36264"/>
    </ligand>
</feature>
<sequence length="265" mass="27538">MLMRKGFGLRAIAIGGLAATLMVAMPAAHAQDKVVVFAAASLKDALDAVNKACKADVGEAATVSYAASSALAKQIEGGAPADVFISADLDWMKYLSDKKLTKPDTEVKLLGNEIVLVAPKDSTVETKIEKGFDLAKLIGDGKLAMGDFKAVPAGKYGKAALESLGVWSSVEGKVAQAENVRAALKLVSTGEAALGIVYATDAHAEKGVKVVGTFPEDSHPPIIYPVAQTADSKEKDTLAFLKCLQSAKAGALFKDQGFTVLTPSN</sequence>
<keyword evidence="4 7" id="KW-0732">Signal</keyword>
<proteinExistence type="inferred from homology"/>
<dbReference type="NCBIfam" id="TIGR01256">
    <property type="entry name" value="modA"/>
    <property type="match status" value="1"/>
</dbReference>
<evidence type="ECO:0000256" key="2">
    <source>
        <dbReference type="ARBA" id="ARBA00022505"/>
    </source>
</evidence>
<feature type="binding site" evidence="6">
    <location>
        <position position="153"/>
    </location>
    <ligand>
        <name>molybdate</name>
        <dbReference type="ChEBI" id="CHEBI:36264"/>
    </ligand>
</feature>
<dbReference type="GO" id="GO:0015689">
    <property type="term" value="P:molybdate ion transport"/>
    <property type="evidence" value="ECO:0007669"/>
    <property type="project" value="InterPro"/>
</dbReference>
<dbReference type="FunFam" id="3.40.190.10:FF:000035">
    <property type="entry name" value="Molybdate ABC transporter substrate-binding protein"/>
    <property type="match status" value="1"/>
</dbReference>
<dbReference type="GO" id="GO:0046872">
    <property type="term" value="F:metal ion binding"/>
    <property type="evidence" value="ECO:0007669"/>
    <property type="project" value="UniProtKB-KW"/>
</dbReference>
<dbReference type="AlphaFoldDB" id="A0A1G5YVV5"/>
<comment type="subunit">
    <text evidence="5">The complex is composed of two ATP-binding proteins (ModC), two transmembrane proteins (ModB) and a solute-binding protein (ModA).</text>
</comment>
<dbReference type="GO" id="GO:0030288">
    <property type="term" value="C:outer membrane-bounded periplasmic space"/>
    <property type="evidence" value="ECO:0007669"/>
    <property type="project" value="TreeGrafter"/>
</dbReference>
<gene>
    <name evidence="8" type="ORF">SAMN02927914_03779</name>
</gene>
<dbReference type="CDD" id="cd13536">
    <property type="entry name" value="PBP2_EcModA"/>
    <property type="match status" value="1"/>
</dbReference>